<evidence type="ECO:0000313" key="2">
    <source>
        <dbReference type="Proteomes" id="UP000464954"/>
    </source>
</evidence>
<evidence type="ECO:0000313" key="1">
    <source>
        <dbReference type="EMBL" id="QHI69244.1"/>
    </source>
</evidence>
<sequence>MPHSIESISSELLQAEVPFAVVLPEGDGPFPVLYDLHGLLSDEGPFDPSPTGREYFERQPFRKLQSIADESGTAIVRVNGGRGWYLDSPRIEKSQYQSHIVDELIPQVESVFPMVGKKDARGISGHSMGGMGAVNFLCRYPELFSVGAIHCSSLRFMPGDHVGSFIEDLMSDDELRAAFPDDFLQELIRNDLKLRITVGESDKERILRENRELHRFLLQCNQLHYYEETPGGHEYIPHGLNAVIWAAQQLGDQAHGT</sequence>
<dbReference type="SUPFAM" id="SSF53474">
    <property type="entry name" value="alpha/beta-Hydrolases"/>
    <property type="match status" value="1"/>
</dbReference>
<evidence type="ECO:0008006" key="3">
    <source>
        <dbReference type="Google" id="ProtNLM"/>
    </source>
</evidence>
<gene>
    <name evidence="1" type="ORF">GT409_07195</name>
</gene>
<dbReference type="KEGG" id="taer:GT409_07195"/>
<dbReference type="Pfam" id="PF00756">
    <property type="entry name" value="Esterase"/>
    <property type="match status" value="1"/>
</dbReference>
<proteinExistence type="predicted"/>
<dbReference type="PANTHER" id="PTHR48098">
    <property type="entry name" value="ENTEROCHELIN ESTERASE-RELATED"/>
    <property type="match status" value="1"/>
</dbReference>
<dbReference type="Proteomes" id="UP000464954">
    <property type="component" value="Chromosome"/>
</dbReference>
<organism evidence="1 2">
    <name type="scientific">Tichowtungia aerotolerans</name>
    <dbReference type="NCBI Taxonomy" id="2697043"/>
    <lineage>
        <taxon>Bacteria</taxon>
        <taxon>Pseudomonadati</taxon>
        <taxon>Kiritimatiellota</taxon>
        <taxon>Tichowtungiia</taxon>
        <taxon>Tichowtungiales</taxon>
        <taxon>Tichowtungiaceae</taxon>
        <taxon>Tichowtungia</taxon>
    </lineage>
</organism>
<dbReference type="InterPro" id="IPR050583">
    <property type="entry name" value="Mycobacterial_A85_antigen"/>
</dbReference>
<dbReference type="RefSeq" id="WP_160628391.1">
    <property type="nucleotide sequence ID" value="NZ_CP047593.1"/>
</dbReference>
<dbReference type="EMBL" id="CP047593">
    <property type="protein sequence ID" value="QHI69244.1"/>
    <property type="molecule type" value="Genomic_DNA"/>
</dbReference>
<reference evidence="1 2" key="1">
    <citation type="submission" date="2020-01" db="EMBL/GenBank/DDBJ databases">
        <title>Ponticoccus aerotolerans gen. nov., sp. nov., an anaerobic bacterium and proposal of Ponticoccusceae fam. nov., Ponticoccusles ord. nov. and Ponticoccuse classis nov. in the phylum Kiritimatiellaeota.</title>
        <authorList>
            <person name="Zhou L.Y."/>
            <person name="Du Z.J."/>
        </authorList>
    </citation>
    <scope>NUCLEOTIDE SEQUENCE [LARGE SCALE GENOMIC DNA]</scope>
    <source>
        <strain evidence="1 2">S-5007</strain>
    </source>
</reference>
<protein>
    <recommendedName>
        <fullName evidence="3">Esterase</fullName>
    </recommendedName>
</protein>
<dbReference type="AlphaFoldDB" id="A0A6P1M9K2"/>
<keyword evidence="2" id="KW-1185">Reference proteome</keyword>
<accession>A0A6P1M9K2</accession>
<name>A0A6P1M9K2_9BACT</name>
<dbReference type="InterPro" id="IPR000801">
    <property type="entry name" value="Esterase-like"/>
</dbReference>
<dbReference type="InterPro" id="IPR029058">
    <property type="entry name" value="AB_hydrolase_fold"/>
</dbReference>
<dbReference type="Gene3D" id="3.40.50.1820">
    <property type="entry name" value="alpha/beta hydrolase"/>
    <property type="match status" value="1"/>
</dbReference>